<keyword evidence="5" id="KW-1185">Reference proteome</keyword>
<dbReference type="Pfam" id="PF00106">
    <property type="entry name" value="adh_short"/>
    <property type="match status" value="1"/>
</dbReference>
<evidence type="ECO:0000256" key="2">
    <source>
        <dbReference type="ARBA" id="ARBA00023002"/>
    </source>
</evidence>
<protein>
    <submittedName>
        <fullName evidence="4">Short-chain dehydrogenase</fullName>
    </submittedName>
</protein>
<evidence type="ECO:0000313" key="4">
    <source>
        <dbReference type="EMBL" id="GFH41206.1"/>
    </source>
</evidence>
<accession>A0A6A0B8P5</accession>
<comment type="similarity">
    <text evidence="1 3">Belongs to the short-chain dehydrogenases/reductases (SDR) family.</text>
</comment>
<dbReference type="RefSeq" id="WP_172357441.1">
    <property type="nucleotide sequence ID" value="NZ_BLLH01000010.1"/>
</dbReference>
<sequence length="247" mass="27279">MRTIVITGATGDIARELIRQLSDDRLILLSRNVSALETLVDHQNLHLYQVDLSDEAALSATCQAISDKFGAVDILVNNAGYGDFKSFLSFSDTEIKQMFAVNVFALMQVTRSFLPNMLAQKSGQIVNIASIASHLPTAKSSIYAASKFAVRGFSDALRQEVVADNIKVLVVNTGPVKTKFHADNPDYLKKVGKNAVTAAFVAQKIVRHLGSSKRELNLPWQFNIARIFASIFPTTTDKITRRFFNLK</sequence>
<keyword evidence="2" id="KW-0560">Oxidoreductase</keyword>
<dbReference type="SUPFAM" id="SSF51735">
    <property type="entry name" value="NAD(P)-binding Rossmann-fold domains"/>
    <property type="match status" value="1"/>
</dbReference>
<dbReference type="GO" id="GO:0016491">
    <property type="term" value="F:oxidoreductase activity"/>
    <property type="evidence" value="ECO:0007669"/>
    <property type="project" value="UniProtKB-KW"/>
</dbReference>
<dbReference type="PROSITE" id="PS00061">
    <property type="entry name" value="ADH_SHORT"/>
    <property type="match status" value="1"/>
</dbReference>
<dbReference type="InterPro" id="IPR020904">
    <property type="entry name" value="Sc_DH/Rdtase_CS"/>
</dbReference>
<organism evidence="4 5">
    <name type="scientific">Pseudolactococcus insecticola</name>
    <dbReference type="NCBI Taxonomy" id="2709158"/>
    <lineage>
        <taxon>Bacteria</taxon>
        <taxon>Bacillati</taxon>
        <taxon>Bacillota</taxon>
        <taxon>Bacilli</taxon>
        <taxon>Lactobacillales</taxon>
        <taxon>Streptococcaceae</taxon>
        <taxon>Pseudolactococcus</taxon>
    </lineage>
</organism>
<comment type="caution">
    <text evidence="4">The sequence shown here is derived from an EMBL/GenBank/DDBJ whole genome shotgun (WGS) entry which is preliminary data.</text>
</comment>
<name>A0A6A0B8P5_9LACT</name>
<proteinExistence type="inferred from homology"/>
<dbReference type="InterPro" id="IPR002347">
    <property type="entry name" value="SDR_fam"/>
</dbReference>
<dbReference type="Gene3D" id="3.40.50.720">
    <property type="entry name" value="NAD(P)-binding Rossmann-like Domain"/>
    <property type="match status" value="1"/>
</dbReference>
<gene>
    <name evidence="4" type="ORF">Hs20B_16040</name>
</gene>
<dbReference type="InterPro" id="IPR036291">
    <property type="entry name" value="NAD(P)-bd_dom_sf"/>
</dbReference>
<dbReference type="GO" id="GO:0016020">
    <property type="term" value="C:membrane"/>
    <property type="evidence" value="ECO:0007669"/>
    <property type="project" value="TreeGrafter"/>
</dbReference>
<dbReference type="PANTHER" id="PTHR44196:SF1">
    <property type="entry name" value="DEHYDROGENASE_REDUCTASE SDR FAMILY MEMBER 7B"/>
    <property type="match status" value="1"/>
</dbReference>
<dbReference type="PRINTS" id="PR00081">
    <property type="entry name" value="GDHRDH"/>
</dbReference>
<evidence type="ECO:0000256" key="3">
    <source>
        <dbReference type="RuleBase" id="RU000363"/>
    </source>
</evidence>
<dbReference type="PANTHER" id="PTHR44196">
    <property type="entry name" value="DEHYDROGENASE/REDUCTASE SDR FAMILY MEMBER 7B"/>
    <property type="match status" value="1"/>
</dbReference>
<dbReference type="EMBL" id="BLLH01000010">
    <property type="protein sequence ID" value="GFH41206.1"/>
    <property type="molecule type" value="Genomic_DNA"/>
</dbReference>
<reference evidence="4 5" key="1">
    <citation type="submission" date="2020-02" db="EMBL/GenBank/DDBJ databases">
        <title>Draft genome sequence of Lactococcus sp. Hs20B0-1.</title>
        <authorList>
            <person name="Noda S."/>
            <person name="Yuki M."/>
            <person name="Ohkuma M."/>
        </authorList>
    </citation>
    <scope>NUCLEOTIDE SEQUENCE [LARGE SCALE GENOMIC DNA]</scope>
    <source>
        <strain evidence="4 5">Hs20B0-1</strain>
    </source>
</reference>
<dbReference type="Proteomes" id="UP000475928">
    <property type="component" value="Unassembled WGS sequence"/>
</dbReference>
<evidence type="ECO:0000256" key="1">
    <source>
        <dbReference type="ARBA" id="ARBA00006484"/>
    </source>
</evidence>
<dbReference type="PRINTS" id="PR00080">
    <property type="entry name" value="SDRFAMILY"/>
</dbReference>
<dbReference type="AlphaFoldDB" id="A0A6A0B8P5"/>
<evidence type="ECO:0000313" key="5">
    <source>
        <dbReference type="Proteomes" id="UP000475928"/>
    </source>
</evidence>